<organism evidence="1 2">
    <name type="scientific">Streptomyces nigrescens</name>
    <dbReference type="NCBI Taxonomy" id="1920"/>
    <lineage>
        <taxon>Bacteria</taxon>
        <taxon>Bacillati</taxon>
        <taxon>Actinomycetota</taxon>
        <taxon>Actinomycetes</taxon>
        <taxon>Kitasatosporales</taxon>
        <taxon>Streptomycetaceae</taxon>
        <taxon>Streptomyces</taxon>
    </lineage>
</organism>
<evidence type="ECO:0000313" key="1">
    <source>
        <dbReference type="EMBL" id="BDM69967.1"/>
    </source>
</evidence>
<dbReference type="Proteomes" id="UP001059597">
    <property type="component" value="Chromosome"/>
</dbReference>
<gene>
    <name evidence="1" type="ORF">HEK616_34540</name>
</gene>
<accession>A0ABM7ZUH5</accession>
<evidence type="ECO:0000313" key="2">
    <source>
        <dbReference type="Proteomes" id="UP001059597"/>
    </source>
</evidence>
<name>A0ABM7ZUH5_STRNI</name>
<dbReference type="RefSeq" id="WP_261953794.1">
    <property type="nucleotide sequence ID" value="NZ_AP026073.1"/>
</dbReference>
<dbReference type="EMBL" id="AP026073">
    <property type="protein sequence ID" value="BDM69967.1"/>
    <property type="molecule type" value="Genomic_DNA"/>
</dbReference>
<keyword evidence="2" id="KW-1185">Reference proteome</keyword>
<sequence>MVQGAAELLFSSVSLYNHPTLFAAVVGAMRVLANHQRAGLF</sequence>
<protein>
    <submittedName>
        <fullName evidence="1">Uncharacterized protein</fullName>
    </submittedName>
</protein>
<reference evidence="1" key="1">
    <citation type="submission" date="2022-06" db="EMBL/GenBank/DDBJ databases">
        <title>Complete genome sequence of Streptomyces nigrescens HEK616.</title>
        <authorList>
            <person name="Asamizu S."/>
            <person name="Onaka H."/>
        </authorList>
    </citation>
    <scope>NUCLEOTIDE SEQUENCE</scope>
    <source>
        <strain evidence="1">HEK616</strain>
    </source>
</reference>
<proteinExistence type="predicted"/>